<dbReference type="EMBL" id="AUZY01007110">
    <property type="protein sequence ID" value="EQD51487.1"/>
    <property type="molecule type" value="Genomic_DNA"/>
</dbReference>
<dbReference type="InterPro" id="IPR012337">
    <property type="entry name" value="RNaseH-like_sf"/>
</dbReference>
<dbReference type="InterPro" id="IPR047768">
    <property type="entry name" value="Tn5p-like"/>
</dbReference>
<dbReference type="InterPro" id="IPR038215">
    <property type="entry name" value="TN5-like_N_sf"/>
</dbReference>
<gene>
    <name evidence="2" type="ORF">B1B_10998</name>
</gene>
<dbReference type="InterPro" id="IPR014735">
    <property type="entry name" value="Transposase_Tn5-like_N"/>
</dbReference>
<proteinExistence type="predicted"/>
<protein>
    <submittedName>
        <fullName evidence="2">Transposase IS4 family protein</fullName>
    </submittedName>
</protein>
<dbReference type="SUPFAM" id="SSF53098">
    <property type="entry name" value="Ribonuclease H-like"/>
    <property type="match status" value="1"/>
</dbReference>
<dbReference type="Pfam" id="PF14706">
    <property type="entry name" value="Tnp_DNA_bind"/>
    <property type="match status" value="1"/>
</dbReference>
<evidence type="ECO:0000313" key="2">
    <source>
        <dbReference type="EMBL" id="EQD51487.1"/>
    </source>
</evidence>
<reference evidence="2" key="1">
    <citation type="submission" date="2013-08" db="EMBL/GenBank/DDBJ databases">
        <authorList>
            <person name="Mendez C."/>
            <person name="Richter M."/>
            <person name="Ferrer M."/>
            <person name="Sanchez J."/>
        </authorList>
    </citation>
    <scope>NUCLEOTIDE SEQUENCE</scope>
</reference>
<organism evidence="2">
    <name type="scientific">mine drainage metagenome</name>
    <dbReference type="NCBI Taxonomy" id="410659"/>
    <lineage>
        <taxon>unclassified sequences</taxon>
        <taxon>metagenomes</taxon>
        <taxon>ecological metagenomes</taxon>
    </lineage>
</organism>
<sequence>MQPVDLLWATQECGGAEFGDKRLTPRFIKVAAALAAQPTASIPLALQGWGETKGGYRLFDNPKVTPNKIIAAHAKATVRRVQGQNIILVAQDTMAVSFNSHDDTQGLGPIGPESSRGLFVHSCLAGRIDGTPLGLLHQKMWARTGTKEDEEKESARWIEAMRAVKPQIPDGTRLVMVGDRENDFFGYFAAVAEEQVDA</sequence>
<dbReference type="PANTHER" id="PTHR37319:SF1">
    <property type="entry name" value="TRANSPOSASE TN5 DIMERISATION DOMAIN-CONTAINING PROTEIN"/>
    <property type="match status" value="1"/>
</dbReference>
<feature type="domain" description="Transposase Tn5-like N-terminal" evidence="1">
    <location>
        <begin position="8"/>
        <end position="64"/>
    </location>
</feature>
<dbReference type="AlphaFoldDB" id="T1A3H1"/>
<feature type="non-terminal residue" evidence="2">
    <location>
        <position position="198"/>
    </location>
</feature>
<dbReference type="PANTHER" id="PTHR37319">
    <property type="entry name" value="TRANSPOSASE"/>
    <property type="match status" value="1"/>
</dbReference>
<evidence type="ECO:0000259" key="1">
    <source>
        <dbReference type="Pfam" id="PF14706"/>
    </source>
</evidence>
<dbReference type="Gene3D" id="3.90.350.10">
    <property type="entry name" value="Transposase Inhibitor Protein From Tn5, Chain A, domain 1"/>
    <property type="match status" value="1"/>
</dbReference>
<accession>T1A3H1</accession>
<comment type="caution">
    <text evidence="2">The sequence shown here is derived from an EMBL/GenBank/DDBJ whole genome shotgun (WGS) entry which is preliminary data.</text>
</comment>
<reference evidence="2" key="2">
    <citation type="journal article" date="2014" name="ISME J.">
        <title>Microbial stratification in low pH oxic and suboxic macroscopic growths along an acid mine drainage.</title>
        <authorList>
            <person name="Mendez-Garcia C."/>
            <person name="Mesa V."/>
            <person name="Sprenger R.R."/>
            <person name="Richter M."/>
            <person name="Diez M.S."/>
            <person name="Solano J."/>
            <person name="Bargiela R."/>
            <person name="Golyshina O.V."/>
            <person name="Manteca A."/>
            <person name="Ramos J.L."/>
            <person name="Gallego J.R."/>
            <person name="Llorente I."/>
            <person name="Martins Dos Santos V.A."/>
            <person name="Jensen O.N."/>
            <person name="Pelaez A.I."/>
            <person name="Sanchez J."/>
            <person name="Ferrer M."/>
        </authorList>
    </citation>
    <scope>NUCLEOTIDE SEQUENCE</scope>
</reference>
<name>T1A3H1_9ZZZZ</name>
<dbReference type="Gene3D" id="1.10.246.40">
    <property type="entry name" value="Tn5 transposase, domain 1"/>
    <property type="match status" value="1"/>
</dbReference>